<accession>A0A1W1WUN0</accession>
<evidence type="ECO:0000313" key="4">
    <source>
        <dbReference type="Proteomes" id="UP000192602"/>
    </source>
</evidence>
<proteinExistence type="predicted"/>
<keyword evidence="1 3" id="KW-0436">Ligase</keyword>
<dbReference type="InterPro" id="IPR004143">
    <property type="entry name" value="BPL_LPL_catalytic"/>
</dbReference>
<organism evidence="3 4">
    <name type="scientific">Nitratiruptor tergarcus DSM 16512</name>
    <dbReference type="NCBI Taxonomy" id="1069081"/>
    <lineage>
        <taxon>Bacteria</taxon>
        <taxon>Pseudomonadati</taxon>
        <taxon>Campylobacterota</taxon>
        <taxon>Epsilonproteobacteria</taxon>
        <taxon>Nautiliales</taxon>
        <taxon>Nitratiruptoraceae</taxon>
        <taxon>Nitratiruptor</taxon>
    </lineage>
</organism>
<gene>
    <name evidence="3" type="ORF">SAMN05660197_1772</name>
</gene>
<dbReference type="AlphaFoldDB" id="A0A1W1WUN0"/>
<dbReference type="SUPFAM" id="SSF55681">
    <property type="entry name" value="Class II aaRS and biotin synthetases"/>
    <property type="match status" value="1"/>
</dbReference>
<dbReference type="Pfam" id="PF03099">
    <property type="entry name" value="BPL_LplA_LipB"/>
    <property type="match status" value="1"/>
</dbReference>
<evidence type="ECO:0000259" key="2">
    <source>
        <dbReference type="Pfam" id="PF03099"/>
    </source>
</evidence>
<name>A0A1W1WUN0_9BACT</name>
<dbReference type="RefSeq" id="WP_084276281.1">
    <property type="nucleotide sequence ID" value="NZ_AP026671.1"/>
</dbReference>
<sequence>MEIRYFESIDSTQKRVLDDIRQQKITPPICYYTNKQTDGIGSRNNRWIGLEGNMFFSFALYQKNLPQDLPLASVSLYFSFLFKEILCKYDARIWLKWPNDFYIGKKKCGGCVTNKVGDMFVCGIGINTKQAPPMFEKVSLQIEEKKVLEEYFSLIKRQISWKEIFRKFALEFYKSKEFITHYKGQEIDLKNAQLAEDGALMINGERIYSLR</sequence>
<evidence type="ECO:0000313" key="3">
    <source>
        <dbReference type="EMBL" id="SMC09946.1"/>
    </source>
</evidence>
<dbReference type="STRING" id="1069081.SAMN05660197_1772"/>
<dbReference type="GO" id="GO:0005737">
    <property type="term" value="C:cytoplasm"/>
    <property type="evidence" value="ECO:0007669"/>
    <property type="project" value="TreeGrafter"/>
</dbReference>
<evidence type="ECO:0000256" key="1">
    <source>
        <dbReference type="ARBA" id="ARBA00022598"/>
    </source>
</evidence>
<dbReference type="PANTHER" id="PTHR12835:SF5">
    <property type="entry name" value="BIOTIN--PROTEIN LIGASE"/>
    <property type="match status" value="1"/>
</dbReference>
<dbReference type="PANTHER" id="PTHR12835">
    <property type="entry name" value="BIOTIN PROTEIN LIGASE"/>
    <property type="match status" value="1"/>
</dbReference>
<dbReference type="GO" id="GO:0004077">
    <property type="term" value="F:biotin--[biotin carboxyl-carrier protein] ligase activity"/>
    <property type="evidence" value="ECO:0007669"/>
    <property type="project" value="InterPro"/>
</dbReference>
<dbReference type="InterPro" id="IPR004408">
    <property type="entry name" value="Biotin_CoA_COase_ligase"/>
</dbReference>
<dbReference type="NCBIfam" id="NF006294">
    <property type="entry name" value="PRK08477.1"/>
    <property type="match status" value="1"/>
</dbReference>
<dbReference type="OrthoDB" id="9807064at2"/>
<protein>
    <submittedName>
        <fullName evidence="3">BirA family transcriptional regulator, biotin operon repressor / biotin-[acetyl-CoA-carboxylase] ligase</fullName>
    </submittedName>
</protein>
<reference evidence="4" key="1">
    <citation type="submission" date="2017-04" db="EMBL/GenBank/DDBJ databases">
        <authorList>
            <person name="Varghese N."/>
            <person name="Submissions S."/>
        </authorList>
    </citation>
    <scope>NUCLEOTIDE SEQUENCE [LARGE SCALE GENOMIC DNA]</scope>
    <source>
        <strain evidence="4">DSM 16512</strain>
    </source>
</reference>
<dbReference type="NCBIfam" id="TIGR00121">
    <property type="entry name" value="birA_ligase"/>
    <property type="match status" value="1"/>
</dbReference>
<dbReference type="Proteomes" id="UP000192602">
    <property type="component" value="Unassembled WGS sequence"/>
</dbReference>
<dbReference type="Gene3D" id="3.30.930.10">
    <property type="entry name" value="Bira Bifunctional Protein, Domain 2"/>
    <property type="match status" value="1"/>
</dbReference>
<dbReference type="EMBL" id="FWWZ01000001">
    <property type="protein sequence ID" value="SMC09946.1"/>
    <property type="molecule type" value="Genomic_DNA"/>
</dbReference>
<dbReference type="InterPro" id="IPR045864">
    <property type="entry name" value="aa-tRNA-synth_II/BPL/LPL"/>
</dbReference>
<feature type="domain" description="BPL/LPL catalytic" evidence="2">
    <location>
        <begin position="5"/>
        <end position="127"/>
    </location>
</feature>
<keyword evidence="4" id="KW-1185">Reference proteome</keyword>